<reference evidence="2" key="1">
    <citation type="submission" date="2016-03" db="EMBL/GenBank/DDBJ databases">
        <title>Mechanisms controlling the formation of the plant cell surface in tip-growing cells are functionally conserved among land plants.</title>
        <authorList>
            <person name="Honkanen S."/>
            <person name="Jones V.A."/>
            <person name="Morieri G."/>
            <person name="Champion C."/>
            <person name="Hetherington A.J."/>
            <person name="Kelly S."/>
            <person name="Saint-Marcoux D."/>
            <person name="Proust H."/>
            <person name="Prescott H."/>
            <person name="Dolan L."/>
        </authorList>
    </citation>
    <scope>NUCLEOTIDE SEQUENCE [LARGE SCALE GENOMIC DNA]</scope>
    <source>
        <tissue evidence="2">Whole gametophyte</tissue>
    </source>
</reference>
<organism evidence="2 3">
    <name type="scientific">Marchantia polymorpha subsp. ruderalis</name>
    <dbReference type="NCBI Taxonomy" id="1480154"/>
    <lineage>
        <taxon>Eukaryota</taxon>
        <taxon>Viridiplantae</taxon>
        <taxon>Streptophyta</taxon>
        <taxon>Embryophyta</taxon>
        <taxon>Marchantiophyta</taxon>
        <taxon>Marchantiopsida</taxon>
        <taxon>Marchantiidae</taxon>
        <taxon>Marchantiales</taxon>
        <taxon>Marchantiaceae</taxon>
        <taxon>Marchantia</taxon>
    </lineage>
</organism>
<feature type="compositionally biased region" description="Basic and acidic residues" evidence="1">
    <location>
        <begin position="8"/>
        <end position="25"/>
    </location>
</feature>
<accession>A0A176WI16</accession>
<evidence type="ECO:0000313" key="2">
    <source>
        <dbReference type="EMBL" id="OAE32870.1"/>
    </source>
</evidence>
<evidence type="ECO:0000313" key="3">
    <source>
        <dbReference type="Proteomes" id="UP000077202"/>
    </source>
</evidence>
<evidence type="ECO:0000256" key="1">
    <source>
        <dbReference type="SAM" id="MobiDB-lite"/>
    </source>
</evidence>
<dbReference type="Proteomes" id="UP000077202">
    <property type="component" value="Unassembled WGS sequence"/>
</dbReference>
<keyword evidence="3" id="KW-1185">Reference proteome</keyword>
<proteinExistence type="predicted"/>
<dbReference type="AlphaFoldDB" id="A0A176WI16"/>
<name>A0A176WI16_MARPO</name>
<feature type="region of interest" description="Disordered" evidence="1">
    <location>
        <begin position="1"/>
        <end position="25"/>
    </location>
</feature>
<gene>
    <name evidence="2" type="ORF">AXG93_3052s1000</name>
</gene>
<comment type="caution">
    <text evidence="2">The sequence shown here is derived from an EMBL/GenBank/DDBJ whole genome shotgun (WGS) entry which is preliminary data.</text>
</comment>
<sequence>MSWARSKASRESSQGEERIDKEEALPYKRPVDSCRTVAGEVLTVSSNTEENPVALEEVAAKAVEDVAATESGLQKVISPQTSTYTVILEMDEEASADESQSPVLGAADLLSVQVLPLLK</sequence>
<dbReference type="EMBL" id="LVLJ01000720">
    <property type="protein sequence ID" value="OAE32870.1"/>
    <property type="molecule type" value="Genomic_DNA"/>
</dbReference>
<protein>
    <submittedName>
        <fullName evidence="2">Uncharacterized protein</fullName>
    </submittedName>
</protein>